<protein>
    <submittedName>
        <fullName evidence="1">Uncharacterized protein</fullName>
    </submittedName>
</protein>
<reference evidence="1" key="1">
    <citation type="submission" date="2022-07" db="EMBL/GenBank/DDBJ databases">
        <title>Genome Sequence of Lecanicillium saksenae.</title>
        <authorList>
            <person name="Buettner E."/>
        </authorList>
    </citation>
    <scope>NUCLEOTIDE SEQUENCE</scope>
    <source>
        <strain evidence="1">VT-O1</strain>
    </source>
</reference>
<dbReference type="Proteomes" id="UP001148737">
    <property type="component" value="Unassembled WGS sequence"/>
</dbReference>
<sequence length="1149" mass="125906">MSENADQVVNQDQDLAPIDDLHQAEAPGADQTITDDLDKKMQQHQGIDQADQEDQVQTGNTQIEVPNHSDWYSSSDDDFGQGLELEMTKVFISPSTTIQMVWFSTFTTSSPAPKQKRETGTGQHRFQSGTSLPHQLPLGALLGIFSHYEAAWKPPAMATAGSINAPIRLPEVTNFVVVEAPTVLAELSYKYDLHLPGRQRRCSHRRRWGRWPASCCSPASRPKSRGGSSSMNRSRTRLAGQVRRRVVLLVARRDSPCPEIPPSPLDTPYNPIDRPQYRMTFDIKYENDGRRYLAGSGPTFVKPLARDALYGTKYMTTLVQDQKSNPQGEWVMMEILIRGSSMYDGQQFLSTTSSTKSKPNIWQKLAFLEAGTPSTPANTIPPECYIVGLSMLDLEPAVLTPPRSNQNTGSEQYAQDSFDGPPIRGGVISGRILGRSVIPFHDMTVSGNLVAFKNATKKMNAGRGPADSSVPSAADPQNRVGNGRPAVRSHAVETAFKNGEYQFGSALIKKTQRFLSEIATGVRPSPVVRIKAQAKPAAPITGSTANAALKVSSVNLVTAVIDSKRLGFQLQLAPVMVLEFAPGLLQQLDLFLQAHPHDLISMATALQACCLWADINAHDKRFMENALSSEKKVPNPSLGQVIIYFPVVLAFTEFYTLVDYCQGTWLARRSWLLARHAFLTCDNYPHLFRFVDHAVSNDTNTYAGFRVNETALNESEVLRYVNEAQSRVADFKATDRLSVWPSNIPGSRMPLPKEVQQRTTAEMAVLGIGAISQYGLQHFREPWSIKATTTLVALPKDIATDVYMRQNCTVFHGPVPDGFWYTQSKDIKSFLGPIKTSASIWEYVHLGENVCLESSALPVESHPSASPPGPLSAPRSLAMELPPLSAQHRDNFLKSLNEMSEMGLLISPPNGCQLSNDAGSKGRLSGDLSSMVSPLPIAPDEIVTQDIAEGLLSRIGEHEGVPHAGVRNIFNTLIAVADGERGSLTVEALATQIRDSLCEAVLDIQIASNCLDATMAVQGICFLPGMMGPNGPALLPSLLARCHGIEACFVEGSNDPWPMDLRSRLRAHDKRALDTIVSIFTGVQNHQGIAVIELQLLALCHRFLRESFAPEIILPLKEFVCGVDGMTQSMAAFEQTFVEVQARVEGFGP</sequence>
<proteinExistence type="predicted"/>
<name>A0ACC1QM59_9HYPO</name>
<gene>
    <name evidence="1" type="ORF">NLG97_g7764</name>
</gene>
<comment type="caution">
    <text evidence="1">The sequence shown here is derived from an EMBL/GenBank/DDBJ whole genome shotgun (WGS) entry which is preliminary data.</text>
</comment>
<evidence type="ECO:0000313" key="2">
    <source>
        <dbReference type="Proteomes" id="UP001148737"/>
    </source>
</evidence>
<accession>A0ACC1QM59</accession>
<dbReference type="EMBL" id="JANAKD010001240">
    <property type="protein sequence ID" value="KAJ3481673.1"/>
    <property type="molecule type" value="Genomic_DNA"/>
</dbReference>
<evidence type="ECO:0000313" key="1">
    <source>
        <dbReference type="EMBL" id="KAJ3481673.1"/>
    </source>
</evidence>
<organism evidence="1 2">
    <name type="scientific">Lecanicillium saksenae</name>
    <dbReference type="NCBI Taxonomy" id="468837"/>
    <lineage>
        <taxon>Eukaryota</taxon>
        <taxon>Fungi</taxon>
        <taxon>Dikarya</taxon>
        <taxon>Ascomycota</taxon>
        <taxon>Pezizomycotina</taxon>
        <taxon>Sordariomycetes</taxon>
        <taxon>Hypocreomycetidae</taxon>
        <taxon>Hypocreales</taxon>
        <taxon>Cordycipitaceae</taxon>
        <taxon>Lecanicillium</taxon>
    </lineage>
</organism>
<keyword evidence="2" id="KW-1185">Reference proteome</keyword>